<keyword evidence="2" id="KW-0805">Transcription regulation</keyword>
<dbReference type="CDD" id="cd08432">
    <property type="entry name" value="PBP2_GcdR_TrpI_HvrB_AmpR_like"/>
    <property type="match status" value="1"/>
</dbReference>
<evidence type="ECO:0000313" key="6">
    <source>
        <dbReference type="EMBL" id="MBB3710920.1"/>
    </source>
</evidence>
<comment type="caution">
    <text evidence="6">The sequence shown here is derived from an EMBL/GenBank/DDBJ whole genome shotgun (WGS) entry which is preliminary data.</text>
</comment>
<dbReference type="EMBL" id="JACIBX010000001">
    <property type="protein sequence ID" value="MBB3710920.1"/>
    <property type="molecule type" value="Genomic_DNA"/>
</dbReference>
<evidence type="ECO:0000256" key="3">
    <source>
        <dbReference type="ARBA" id="ARBA00023125"/>
    </source>
</evidence>
<dbReference type="InterPro" id="IPR005119">
    <property type="entry name" value="LysR_subst-bd"/>
</dbReference>
<gene>
    <name evidence="6" type="ORF">FHS00_000473</name>
</gene>
<dbReference type="RefSeq" id="WP_183469493.1">
    <property type="nucleotide sequence ID" value="NZ_JACIBX010000001.1"/>
</dbReference>
<sequence length="297" mass="32150">MTCLRVFAAVAELRNFTRAAEALGLTQTAVSHQIAQLEAFVGQPVLVRSRSGASLTPLGQALLPSVEGGLALLRDGFATARRAGMTGRLVVQSTPEFGTQWLAPRLERFLKAHPGIGVSLTMDYRRADLRAGEADIAIWLGGGSPDLDSRRLGLEEEFAVCAPALADRLPATKAFGAAPLLRYRGGRHTVLDWERWLVQIFGEPAAGEPWIRQHLADPTGGEFDSFAEMMDACRAGQGFALVRSSLVADDLTAGRLVRPVEEITVSDLHHHLVLDRVAAQRPEVAAFRDWIIAEAGK</sequence>
<evidence type="ECO:0000313" key="7">
    <source>
        <dbReference type="Proteomes" id="UP000576152"/>
    </source>
</evidence>
<keyword evidence="4" id="KW-0804">Transcription</keyword>
<accession>A0ABR6HK42</accession>
<proteinExistence type="inferred from homology"/>
<reference evidence="6 7" key="1">
    <citation type="submission" date="2020-08" db="EMBL/GenBank/DDBJ databases">
        <title>Genomic Encyclopedia of Type Strains, Phase III (KMG-III): the genomes of soil and plant-associated and newly described type strains.</title>
        <authorList>
            <person name="Whitman W."/>
        </authorList>
    </citation>
    <scope>NUCLEOTIDE SEQUENCE [LARGE SCALE GENOMIC DNA]</scope>
    <source>
        <strain evidence="6 7">CECT 8572</strain>
    </source>
</reference>
<dbReference type="PRINTS" id="PR00039">
    <property type="entry name" value="HTHLYSR"/>
</dbReference>
<dbReference type="InterPro" id="IPR036388">
    <property type="entry name" value="WH-like_DNA-bd_sf"/>
</dbReference>
<dbReference type="InterPro" id="IPR036390">
    <property type="entry name" value="WH_DNA-bd_sf"/>
</dbReference>
<keyword evidence="7" id="KW-1185">Reference proteome</keyword>
<comment type="similarity">
    <text evidence="1">Belongs to the LysR transcriptional regulatory family.</text>
</comment>
<organism evidence="6 7">
    <name type="scientific">Limimaricola variabilis</name>
    <dbReference type="NCBI Taxonomy" id="1492771"/>
    <lineage>
        <taxon>Bacteria</taxon>
        <taxon>Pseudomonadati</taxon>
        <taxon>Pseudomonadota</taxon>
        <taxon>Alphaproteobacteria</taxon>
        <taxon>Rhodobacterales</taxon>
        <taxon>Paracoccaceae</taxon>
        <taxon>Limimaricola</taxon>
    </lineage>
</organism>
<dbReference type="PANTHER" id="PTHR30537">
    <property type="entry name" value="HTH-TYPE TRANSCRIPTIONAL REGULATOR"/>
    <property type="match status" value="1"/>
</dbReference>
<dbReference type="Gene3D" id="3.40.190.10">
    <property type="entry name" value="Periplasmic binding protein-like II"/>
    <property type="match status" value="2"/>
</dbReference>
<dbReference type="Gene3D" id="1.10.10.10">
    <property type="entry name" value="Winged helix-like DNA-binding domain superfamily/Winged helix DNA-binding domain"/>
    <property type="match status" value="1"/>
</dbReference>
<dbReference type="Proteomes" id="UP000576152">
    <property type="component" value="Unassembled WGS sequence"/>
</dbReference>
<evidence type="ECO:0000259" key="5">
    <source>
        <dbReference type="PROSITE" id="PS50931"/>
    </source>
</evidence>
<dbReference type="Pfam" id="PF03466">
    <property type="entry name" value="LysR_substrate"/>
    <property type="match status" value="1"/>
</dbReference>
<name>A0ABR6HK42_9RHOB</name>
<evidence type="ECO:0000256" key="1">
    <source>
        <dbReference type="ARBA" id="ARBA00009437"/>
    </source>
</evidence>
<keyword evidence="3" id="KW-0238">DNA-binding</keyword>
<dbReference type="PROSITE" id="PS50931">
    <property type="entry name" value="HTH_LYSR"/>
    <property type="match status" value="1"/>
</dbReference>
<feature type="domain" description="HTH lysR-type" evidence="5">
    <location>
        <begin position="1"/>
        <end position="56"/>
    </location>
</feature>
<protein>
    <submittedName>
        <fullName evidence="6">LysR family glycine cleavage system transcriptional activator</fullName>
    </submittedName>
</protein>
<dbReference type="InterPro" id="IPR058163">
    <property type="entry name" value="LysR-type_TF_proteobact-type"/>
</dbReference>
<dbReference type="PANTHER" id="PTHR30537:SF26">
    <property type="entry name" value="GLYCINE CLEAVAGE SYSTEM TRANSCRIPTIONAL ACTIVATOR"/>
    <property type="match status" value="1"/>
</dbReference>
<dbReference type="InterPro" id="IPR000847">
    <property type="entry name" value="LysR_HTH_N"/>
</dbReference>
<dbReference type="SUPFAM" id="SSF46785">
    <property type="entry name" value="Winged helix' DNA-binding domain"/>
    <property type="match status" value="1"/>
</dbReference>
<evidence type="ECO:0000256" key="4">
    <source>
        <dbReference type="ARBA" id="ARBA00023163"/>
    </source>
</evidence>
<evidence type="ECO:0000256" key="2">
    <source>
        <dbReference type="ARBA" id="ARBA00023015"/>
    </source>
</evidence>
<dbReference type="SUPFAM" id="SSF53850">
    <property type="entry name" value="Periplasmic binding protein-like II"/>
    <property type="match status" value="1"/>
</dbReference>
<dbReference type="Pfam" id="PF00126">
    <property type="entry name" value="HTH_1"/>
    <property type="match status" value="1"/>
</dbReference>